<dbReference type="Proteomes" id="UP001202479">
    <property type="component" value="Unassembled WGS sequence"/>
</dbReference>
<evidence type="ECO:0000313" key="3">
    <source>
        <dbReference type="Proteomes" id="UP001202479"/>
    </source>
</evidence>
<dbReference type="GeneID" id="73381037"/>
<feature type="compositionally biased region" description="Low complexity" evidence="1">
    <location>
        <begin position="278"/>
        <end position="287"/>
    </location>
</feature>
<accession>A0AAI9WX20</accession>
<dbReference type="InterPro" id="IPR008402">
    <property type="entry name" value="APC_su15/mnd2"/>
</dbReference>
<feature type="region of interest" description="Disordered" evidence="1">
    <location>
        <begin position="271"/>
        <end position="292"/>
    </location>
</feature>
<name>A0AAI9WX20_9ASCO</name>
<dbReference type="GO" id="GO:0005680">
    <property type="term" value="C:anaphase-promoting complex"/>
    <property type="evidence" value="ECO:0007669"/>
    <property type="project" value="InterPro"/>
</dbReference>
<keyword evidence="3" id="KW-1185">Reference proteome</keyword>
<dbReference type="AlphaFoldDB" id="A0AAI9WX20"/>
<reference evidence="2" key="1">
    <citation type="journal article" date="2022" name="DNA Res.">
        <title>Genome analysis of five recently described species of the CUG-Ser clade uncovers Candida theae as a new hybrid lineage with pathogenic potential in the Candida parapsilosis species complex.</title>
        <authorList>
            <person name="Mixao V."/>
            <person name="Del Olmo V."/>
            <person name="Hegedusova E."/>
            <person name="Saus E."/>
            <person name="Pryszcz L."/>
            <person name="Cillingova A."/>
            <person name="Nosek J."/>
            <person name="Gabaldon T."/>
        </authorList>
    </citation>
    <scope>NUCLEOTIDE SEQUENCE</scope>
    <source>
        <strain evidence="2">CBS 10844</strain>
    </source>
</reference>
<feature type="region of interest" description="Disordered" evidence="1">
    <location>
        <begin position="172"/>
        <end position="230"/>
    </location>
</feature>
<organism evidence="2 3">
    <name type="scientific">Candida oxycetoniae</name>
    <dbReference type="NCBI Taxonomy" id="497107"/>
    <lineage>
        <taxon>Eukaryota</taxon>
        <taxon>Fungi</taxon>
        <taxon>Dikarya</taxon>
        <taxon>Ascomycota</taxon>
        <taxon>Saccharomycotina</taxon>
        <taxon>Pichiomycetes</taxon>
        <taxon>Debaryomycetaceae</taxon>
        <taxon>Candida/Lodderomyces clade</taxon>
        <taxon>Candida</taxon>
    </lineage>
</organism>
<dbReference type="RefSeq" id="XP_049179534.1">
    <property type="nucleotide sequence ID" value="XM_049324753.1"/>
</dbReference>
<evidence type="ECO:0000313" key="2">
    <source>
        <dbReference type="EMBL" id="KAI3403787.2"/>
    </source>
</evidence>
<gene>
    <name evidence="2" type="ORF">KGF56_003422</name>
</gene>
<feature type="compositionally biased region" description="Acidic residues" evidence="1">
    <location>
        <begin position="172"/>
        <end position="222"/>
    </location>
</feature>
<protein>
    <submittedName>
        <fullName evidence="2">Uncharacterized protein</fullName>
    </submittedName>
</protein>
<sequence>MYSADLYPRSLHGLWNERAGSSSIFKPTSSTRNRADSNQLKRLYAPPLSAYTADFSGPDPLRLEYSLKSRSDGFNRIEDLGPLLCLRNHQMEKVRTTGYSVLRPLGIGRTMEELQFANSQLSHIDDVSANNIAEENSNDGEMNTLPLNLEAANTNSNHEIDLDAQILNADELNSENNDDDDDDDDEYDNDNDNDNNNDEEEEEEEEEEDGDDFLDRDSEPEESNLRARKRSIVTDEEGFMASEVEYQDGYSLLSDTNTNMVMSSGATTGLFSNQAGETRTSTTNPTTAASIRTEEHEFFNENDYSEHDMLVD</sequence>
<dbReference type="GO" id="GO:0031145">
    <property type="term" value="P:anaphase-promoting complex-dependent catabolic process"/>
    <property type="evidence" value="ECO:0007669"/>
    <property type="project" value="InterPro"/>
</dbReference>
<dbReference type="Pfam" id="PF05841">
    <property type="entry name" value="Apc15p"/>
    <property type="match status" value="1"/>
</dbReference>
<dbReference type="EMBL" id="JAHUZD010000120">
    <property type="protein sequence ID" value="KAI3403787.2"/>
    <property type="molecule type" value="Genomic_DNA"/>
</dbReference>
<comment type="caution">
    <text evidence="2">The sequence shown here is derived from an EMBL/GenBank/DDBJ whole genome shotgun (WGS) entry which is preliminary data.</text>
</comment>
<evidence type="ECO:0000256" key="1">
    <source>
        <dbReference type="SAM" id="MobiDB-lite"/>
    </source>
</evidence>
<proteinExistence type="predicted"/>